<protein>
    <recommendedName>
        <fullName evidence="3">Transposase</fullName>
    </recommendedName>
</protein>
<comment type="caution">
    <text evidence="1">The sequence shown here is derived from an EMBL/GenBank/DDBJ whole genome shotgun (WGS) entry which is preliminary data.</text>
</comment>
<organism evidence="1 2">
    <name type="scientific">Nostoc linckia FACHB-391</name>
    <dbReference type="NCBI Taxonomy" id="2692906"/>
    <lineage>
        <taxon>Bacteria</taxon>
        <taxon>Bacillati</taxon>
        <taxon>Cyanobacteriota</taxon>
        <taxon>Cyanophyceae</taxon>
        <taxon>Nostocales</taxon>
        <taxon>Nostocaceae</taxon>
        <taxon>Nostoc</taxon>
    </lineage>
</organism>
<dbReference type="Proteomes" id="UP000604661">
    <property type="component" value="Unassembled WGS sequence"/>
</dbReference>
<reference evidence="1 2" key="1">
    <citation type="journal article" date="2020" name="ISME J.">
        <title>Comparative genomics reveals insights into cyanobacterial evolution and habitat adaptation.</title>
        <authorList>
            <person name="Chen M.Y."/>
            <person name="Teng W.K."/>
            <person name="Zhao L."/>
            <person name="Hu C.X."/>
            <person name="Zhou Y.K."/>
            <person name="Han B.P."/>
            <person name="Song L.R."/>
            <person name="Shu W.S."/>
        </authorList>
    </citation>
    <scope>NUCLEOTIDE SEQUENCE [LARGE SCALE GENOMIC DNA]</scope>
    <source>
        <strain evidence="1 2">FACHB-391</strain>
    </source>
</reference>
<evidence type="ECO:0000313" key="2">
    <source>
        <dbReference type="Proteomes" id="UP000604661"/>
    </source>
</evidence>
<keyword evidence="2" id="KW-1185">Reference proteome</keyword>
<evidence type="ECO:0008006" key="3">
    <source>
        <dbReference type="Google" id="ProtNLM"/>
    </source>
</evidence>
<dbReference type="EMBL" id="JACJTE010000021">
    <property type="protein sequence ID" value="MBD2562704.1"/>
    <property type="molecule type" value="Genomic_DNA"/>
</dbReference>
<name>A0ABR8F0V5_NOSLI</name>
<gene>
    <name evidence="1" type="ORF">H6G95_19205</name>
</gene>
<accession>A0ABR8F0V5</accession>
<proteinExistence type="predicted"/>
<sequence length="395" mass="45489">MYKEILSQDTPSFSSIRKWLGRIGLYELNREKEYRDDWIFIVDLRVELGKEKGLVILGIAEQRLEEEVFPSRRGLQHQDVQILALEIMGSTKGELIEQKLTEIALKFGHPKQIIADRGSDIQRGIKLYKQNHLDVIYTYDVTHAMALLLKHELTGSEKYQSFIQQCGQCRRQLQQTELSFLAPPSQRSQCRYFNVEKLLDWAEKLLNSPLDILTNLVPNIEPEVLKTKLKQKLGWLASYQGSLNDWKQMVYMARRVKTQIKLDGLNQETFNIMQQYLTIGMDSSKGFRQKIIGYLTQEISQIKSGQTLLATSDVLESLFGKYKQFSSRCPLKQIGQIFLSICLSTMNLTTNLVKEALETVRFLDVEDWAALVFGKSMLSKRRILFSPSTGDTETA</sequence>
<evidence type="ECO:0000313" key="1">
    <source>
        <dbReference type="EMBL" id="MBD2562704.1"/>
    </source>
</evidence>
<dbReference type="RefSeq" id="WP_190895250.1">
    <property type="nucleotide sequence ID" value="NZ_JACJTE010000021.1"/>
</dbReference>